<dbReference type="EMBL" id="JAOUSE010000065">
    <property type="protein sequence ID" value="MCU9595643.1"/>
    <property type="molecule type" value="Genomic_DNA"/>
</dbReference>
<organism evidence="1 2">
    <name type="scientific">Pallidibacillus thermolactis</name>
    <dbReference type="NCBI Taxonomy" id="251051"/>
    <lineage>
        <taxon>Bacteria</taxon>
        <taxon>Bacillati</taxon>
        <taxon>Bacillota</taxon>
        <taxon>Bacilli</taxon>
        <taxon>Bacillales</taxon>
        <taxon>Bacillaceae</taxon>
        <taxon>Pallidibacillus</taxon>
    </lineage>
</organism>
<name>A0ABT2WIX8_9BACI</name>
<keyword evidence="2" id="KW-1185">Reference proteome</keyword>
<evidence type="ECO:0008006" key="3">
    <source>
        <dbReference type="Google" id="ProtNLM"/>
    </source>
</evidence>
<accession>A0ABT2WIX8</accession>
<evidence type="ECO:0000313" key="2">
    <source>
        <dbReference type="Proteomes" id="UP001208656"/>
    </source>
</evidence>
<protein>
    <recommendedName>
        <fullName evidence="3">DUF4363 family protein</fullName>
    </recommendedName>
</protein>
<reference evidence="1 2" key="1">
    <citation type="submission" date="2022-10" db="EMBL/GenBank/DDBJ databases">
        <title>Description of Fervidibacillus gen. nov. in the family Fervidibacillaceae fam. nov. with two species, Fervidibacillus albus sp. nov., and Fervidibacillus halotolerans sp. nov., isolated from tidal flat sediments.</title>
        <authorList>
            <person name="Kwon K.K."/>
            <person name="Yang S.-H."/>
        </authorList>
    </citation>
    <scope>NUCLEOTIDE SEQUENCE [LARGE SCALE GENOMIC DNA]</scope>
    <source>
        <strain evidence="1 2">DSM 23332</strain>
    </source>
</reference>
<dbReference type="RefSeq" id="WP_263062268.1">
    <property type="nucleotide sequence ID" value="NZ_JAOUSE010000065.1"/>
</dbReference>
<proteinExistence type="predicted"/>
<evidence type="ECO:0000313" key="1">
    <source>
        <dbReference type="EMBL" id="MCU9595643.1"/>
    </source>
</evidence>
<dbReference type="PROSITE" id="PS51257">
    <property type="entry name" value="PROKAR_LIPOPROTEIN"/>
    <property type="match status" value="1"/>
</dbReference>
<comment type="caution">
    <text evidence="1">The sequence shown here is derived from an EMBL/GenBank/DDBJ whole genome shotgun (WGS) entry which is preliminary data.</text>
</comment>
<sequence length="112" mass="13030">MLKKIIGMFVIVLILSGCSNLIGKEEFTNALDQLEHSMEQKEWRQLKSQGNDLLNIYDANKWKLQLIGVEQEYEELYETIHKLLVAIEEKDITETKIQLATIKTIITNMYSL</sequence>
<gene>
    <name evidence="1" type="ORF">OEV82_14520</name>
</gene>
<dbReference type="Proteomes" id="UP001208656">
    <property type="component" value="Unassembled WGS sequence"/>
</dbReference>